<dbReference type="Proteomes" id="UP000184395">
    <property type="component" value="Unassembled WGS sequence"/>
</dbReference>
<evidence type="ECO:0000313" key="2">
    <source>
        <dbReference type="Proteomes" id="UP000184395"/>
    </source>
</evidence>
<accession>A0A1M6Y300</accession>
<organism evidence="1 2">
    <name type="scientific">Paraburkholderia terricola</name>
    <dbReference type="NCBI Taxonomy" id="169427"/>
    <lineage>
        <taxon>Bacteria</taxon>
        <taxon>Pseudomonadati</taxon>
        <taxon>Pseudomonadota</taxon>
        <taxon>Betaproteobacteria</taxon>
        <taxon>Burkholderiales</taxon>
        <taxon>Burkholderiaceae</taxon>
        <taxon>Paraburkholderia</taxon>
    </lineage>
</organism>
<evidence type="ECO:0000313" key="1">
    <source>
        <dbReference type="EMBL" id="SHL12554.1"/>
    </source>
</evidence>
<dbReference type="EMBL" id="FRAB01000063">
    <property type="protein sequence ID" value="SHL12554.1"/>
    <property type="molecule type" value="Genomic_DNA"/>
</dbReference>
<feature type="non-terminal residue" evidence="1">
    <location>
        <position position="42"/>
    </location>
</feature>
<sequence length="42" mass="4175">MGGKEAWLRVVGAAVVRVRAMGEQEVVGLGVVGLGVVGLGVV</sequence>
<reference evidence="1 2" key="1">
    <citation type="submission" date="2016-11" db="EMBL/GenBank/DDBJ databases">
        <authorList>
            <person name="Jaros S."/>
            <person name="Januszkiewicz K."/>
            <person name="Wedrychowicz H."/>
        </authorList>
    </citation>
    <scope>NUCLEOTIDE SEQUENCE [LARGE SCALE GENOMIC DNA]</scope>
    <source>
        <strain evidence="1 2">LMG 20594</strain>
    </source>
</reference>
<name>A0A1M6Y300_9BURK</name>
<protein>
    <submittedName>
        <fullName evidence="1">Uncharacterized protein</fullName>
    </submittedName>
</protein>
<gene>
    <name evidence="1" type="ORF">SAMN05192548_10633</name>
</gene>
<proteinExistence type="predicted"/>
<dbReference type="AlphaFoldDB" id="A0A1M6Y300"/>